<comment type="similarity">
    <text evidence="1">Belongs to the Skp family.</text>
</comment>
<sequence length="184" mass="20606">MTFLRQLPVLTLLCVLISGVFSGAQAQQQVPLNIAIVNIDKILGTAAAPKSILAQIKQIRDTYRQEVQKEEEALRQANQELAQKQSLLSPEAFKEERRKFEQNVLAVQKKVQQKNLSLQNAQQDAQNQVQSALRDVVLEISKEKGYTLVLRRNQTVIVADPLDITDQVIAALDKKLPKVTVSPK</sequence>
<dbReference type="GO" id="GO:0051082">
    <property type="term" value="F:unfolded protein binding"/>
    <property type="evidence" value="ECO:0007669"/>
    <property type="project" value="InterPro"/>
</dbReference>
<proteinExistence type="inferred from homology"/>
<evidence type="ECO:0000313" key="6">
    <source>
        <dbReference type="Proteomes" id="UP000632498"/>
    </source>
</evidence>
<dbReference type="SMART" id="SM00935">
    <property type="entry name" value="OmpH"/>
    <property type="match status" value="1"/>
</dbReference>
<dbReference type="Proteomes" id="UP000632498">
    <property type="component" value="Unassembled WGS sequence"/>
</dbReference>
<dbReference type="GO" id="GO:0050821">
    <property type="term" value="P:protein stabilization"/>
    <property type="evidence" value="ECO:0007669"/>
    <property type="project" value="TreeGrafter"/>
</dbReference>
<keyword evidence="2 4" id="KW-0732">Signal</keyword>
<dbReference type="InterPro" id="IPR005632">
    <property type="entry name" value="Chaperone_Skp"/>
</dbReference>
<evidence type="ECO:0000256" key="1">
    <source>
        <dbReference type="ARBA" id="ARBA00009091"/>
    </source>
</evidence>
<evidence type="ECO:0000256" key="3">
    <source>
        <dbReference type="SAM" id="Coils"/>
    </source>
</evidence>
<dbReference type="PANTHER" id="PTHR35089:SF1">
    <property type="entry name" value="CHAPERONE PROTEIN SKP"/>
    <property type="match status" value="1"/>
</dbReference>
<accession>A0A917F6E1</accession>
<evidence type="ECO:0000313" key="5">
    <source>
        <dbReference type="EMBL" id="GGF52271.1"/>
    </source>
</evidence>
<keyword evidence="3" id="KW-0175">Coiled coil</keyword>
<comment type="caution">
    <text evidence="5">The sequence shown here is derived from an EMBL/GenBank/DDBJ whole genome shotgun (WGS) entry which is preliminary data.</text>
</comment>
<dbReference type="Gene3D" id="3.30.910.20">
    <property type="entry name" value="Skp domain"/>
    <property type="match status" value="1"/>
</dbReference>
<dbReference type="Pfam" id="PF03938">
    <property type="entry name" value="OmpH"/>
    <property type="match status" value="1"/>
</dbReference>
<keyword evidence="6" id="KW-1185">Reference proteome</keyword>
<dbReference type="PANTHER" id="PTHR35089">
    <property type="entry name" value="CHAPERONE PROTEIN SKP"/>
    <property type="match status" value="1"/>
</dbReference>
<organism evidence="5 6">
    <name type="scientific">Terasakiella brassicae</name>
    <dbReference type="NCBI Taxonomy" id="1634917"/>
    <lineage>
        <taxon>Bacteria</taxon>
        <taxon>Pseudomonadati</taxon>
        <taxon>Pseudomonadota</taxon>
        <taxon>Alphaproteobacteria</taxon>
        <taxon>Rhodospirillales</taxon>
        <taxon>Terasakiellaceae</taxon>
        <taxon>Terasakiella</taxon>
    </lineage>
</organism>
<evidence type="ECO:0000256" key="4">
    <source>
        <dbReference type="SAM" id="SignalP"/>
    </source>
</evidence>
<dbReference type="RefSeq" id="WP_188660150.1">
    <property type="nucleotide sequence ID" value="NZ_BMHV01000001.1"/>
</dbReference>
<dbReference type="InterPro" id="IPR024930">
    <property type="entry name" value="Skp_dom_sf"/>
</dbReference>
<feature type="coiled-coil region" evidence="3">
    <location>
        <begin position="53"/>
        <end position="135"/>
    </location>
</feature>
<name>A0A917F6E1_9PROT</name>
<reference evidence="5" key="2">
    <citation type="submission" date="2020-09" db="EMBL/GenBank/DDBJ databases">
        <authorList>
            <person name="Sun Q."/>
            <person name="Zhou Y."/>
        </authorList>
    </citation>
    <scope>NUCLEOTIDE SEQUENCE</scope>
    <source>
        <strain evidence="5">CGMCC 1.15254</strain>
    </source>
</reference>
<evidence type="ECO:0008006" key="7">
    <source>
        <dbReference type="Google" id="ProtNLM"/>
    </source>
</evidence>
<feature type="chain" id="PRO_5036719365" description="Molecular chaperone Skp" evidence="4">
    <location>
        <begin position="27"/>
        <end position="184"/>
    </location>
</feature>
<feature type="signal peptide" evidence="4">
    <location>
        <begin position="1"/>
        <end position="26"/>
    </location>
</feature>
<dbReference type="AlphaFoldDB" id="A0A917F6E1"/>
<protein>
    <recommendedName>
        <fullName evidence="7">Molecular chaperone Skp</fullName>
    </recommendedName>
</protein>
<evidence type="ECO:0000256" key="2">
    <source>
        <dbReference type="ARBA" id="ARBA00022729"/>
    </source>
</evidence>
<dbReference type="GO" id="GO:0005829">
    <property type="term" value="C:cytosol"/>
    <property type="evidence" value="ECO:0007669"/>
    <property type="project" value="TreeGrafter"/>
</dbReference>
<gene>
    <name evidence="5" type="ORF">GCM10011332_01930</name>
</gene>
<dbReference type="EMBL" id="BMHV01000001">
    <property type="protein sequence ID" value="GGF52271.1"/>
    <property type="molecule type" value="Genomic_DNA"/>
</dbReference>
<dbReference type="SUPFAM" id="SSF111384">
    <property type="entry name" value="OmpH-like"/>
    <property type="match status" value="1"/>
</dbReference>
<reference evidence="5" key="1">
    <citation type="journal article" date="2014" name="Int. J. Syst. Evol. Microbiol.">
        <title>Complete genome sequence of Corynebacterium casei LMG S-19264T (=DSM 44701T), isolated from a smear-ripened cheese.</title>
        <authorList>
            <consortium name="US DOE Joint Genome Institute (JGI-PGF)"/>
            <person name="Walter F."/>
            <person name="Albersmeier A."/>
            <person name="Kalinowski J."/>
            <person name="Ruckert C."/>
        </authorList>
    </citation>
    <scope>NUCLEOTIDE SEQUENCE</scope>
    <source>
        <strain evidence="5">CGMCC 1.15254</strain>
    </source>
</reference>